<protein>
    <submittedName>
        <fullName evidence="3">Uncharacterized protein</fullName>
    </submittedName>
</protein>
<feature type="region of interest" description="Disordered" evidence="1">
    <location>
        <begin position="48"/>
        <end position="97"/>
    </location>
</feature>
<evidence type="ECO:0000256" key="1">
    <source>
        <dbReference type="SAM" id="MobiDB-lite"/>
    </source>
</evidence>
<keyword evidence="2" id="KW-0472">Membrane</keyword>
<dbReference type="AlphaFoldDB" id="Q2MG25"/>
<feature type="transmembrane region" description="Helical" evidence="2">
    <location>
        <begin position="24"/>
        <end position="47"/>
    </location>
</feature>
<reference evidence="3" key="1">
    <citation type="submission" date="2004-02" db="EMBL/GenBank/DDBJ databases">
        <title>Cloning and sequencing of the gentamicin biosynthetic gene cluster from Micromonospora echinospora DSM 43036.</title>
        <authorList>
            <person name="Aboshanab K.M.A."/>
            <person name="Schmidt-Beissner H."/>
            <person name="Wehmeier U.F."/>
            <person name="Welzel K."/>
            <person name="Vente A."/>
            <person name="Piepersberg W."/>
        </authorList>
    </citation>
    <scope>NUCLEOTIDE SEQUENCE</scope>
    <source>
        <strain evidence="3">DSM 43036</strain>
    </source>
</reference>
<proteinExistence type="predicted"/>
<evidence type="ECO:0000313" key="3">
    <source>
        <dbReference type="EMBL" id="CAI05924.1"/>
    </source>
</evidence>
<keyword evidence="2" id="KW-1133">Transmembrane helix</keyword>
<organism evidence="3">
    <name type="scientific">Micromonospora echinospora</name>
    <name type="common">Micromonospora purpurea</name>
    <dbReference type="NCBI Taxonomy" id="1877"/>
    <lineage>
        <taxon>Bacteria</taxon>
        <taxon>Bacillati</taxon>
        <taxon>Actinomycetota</taxon>
        <taxon>Actinomycetes</taxon>
        <taxon>Micromonosporales</taxon>
        <taxon>Micromonosporaceae</taxon>
        <taxon>Micromonospora</taxon>
    </lineage>
</organism>
<evidence type="ECO:0000256" key="2">
    <source>
        <dbReference type="SAM" id="Phobius"/>
    </source>
</evidence>
<accession>Q2MG25</accession>
<keyword evidence="2" id="KW-0812">Transmembrane</keyword>
<sequence>MAGRRGPPCRGRETVRGVEMTRGWGTAVGVAVAVVLVAVVVAGVVTVRRSGTAEGSGATGGMVGDTGTTSTRLPSPDDSYWSPERMGDAGPAPMPPR</sequence>
<dbReference type="EMBL" id="AJ628149">
    <property type="protein sequence ID" value="CAI05924.1"/>
    <property type="molecule type" value="Genomic_DNA"/>
</dbReference>
<name>Q2MG25_MICEC</name>